<feature type="transmembrane region" description="Helical" evidence="5">
    <location>
        <begin position="209"/>
        <end position="227"/>
    </location>
</feature>
<keyword evidence="4 5" id="KW-0472">Membrane</keyword>
<feature type="transmembrane region" description="Helical" evidence="5">
    <location>
        <begin position="94"/>
        <end position="112"/>
    </location>
</feature>
<comment type="subcellular location">
    <subcellularLocation>
        <location evidence="1">Membrane</location>
        <topology evidence="1">Multi-pass membrane protein</topology>
    </subcellularLocation>
</comment>
<sequence>MFRQSLWSIASAACFSVMAAFVKLVSDQFGPIELIFYRSLFGVLFIASMVRGTGVTLKTRRLMDHLLRSSLGILSIALWFFALPRMDFGACMTLTYTTPIFLAAWFIGRALVRHEKAPWKVTGAILAGFAGIVAVVQPSFAADEAVPAMACILLSLIDMAVYWQMKRLGDMGEPSMRIVFYFTVFGTIFGLLGTYLFEGGLHMPTPENALGLLGIGLMATLGQIAVTRAYAQGNMLLSSCLGFLAIPISAVIGFICFGDRFSAAALLGMLLITVSGLFATVFTKREEAQARSEGKAAA</sequence>
<dbReference type="SUPFAM" id="SSF103481">
    <property type="entry name" value="Multidrug resistance efflux transporter EmrE"/>
    <property type="match status" value="2"/>
</dbReference>
<evidence type="ECO:0000259" key="6">
    <source>
        <dbReference type="Pfam" id="PF00892"/>
    </source>
</evidence>
<feature type="transmembrane region" description="Helical" evidence="5">
    <location>
        <begin position="35"/>
        <end position="54"/>
    </location>
</feature>
<keyword evidence="2 5" id="KW-0812">Transmembrane</keyword>
<evidence type="ECO:0000256" key="4">
    <source>
        <dbReference type="ARBA" id="ARBA00023136"/>
    </source>
</evidence>
<feature type="transmembrane region" description="Helical" evidence="5">
    <location>
        <begin position="119"/>
        <end position="140"/>
    </location>
</feature>
<gene>
    <name evidence="7" type="ORF">MAF45_08000</name>
</gene>
<name>A0ABS9MT23_9BURK</name>
<accession>A0ABS9MT23</accession>
<feature type="transmembrane region" description="Helical" evidence="5">
    <location>
        <begin position="66"/>
        <end position="82"/>
    </location>
</feature>
<comment type="caution">
    <text evidence="7">The sequence shown here is derived from an EMBL/GenBank/DDBJ whole genome shotgun (WGS) entry which is preliminary data.</text>
</comment>
<evidence type="ECO:0000256" key="1">
    <source>
        <dbReference type="ARBA" id="ARBA00004141"/>
    </source>
</evidence>
<keyword evidence="3 5" id="KW-1133">Transmembrane helix</keyword>
<evidence type="ECO:0000256" key="3">
    <source>
        <dbReference type="ARBA" id="ARBA00022989"/>
    </source>
</evidence>
<feature type="transmembrane region" description="Helical" evidence="5">
    <location>
        <begin position="177"/>
        <end position="197"/>
    </location>
</feature>
<dbReference type="RefSeq" id="WP_237979114.1">
    <property type="nucleotide sequence ID" value="NZ_JAKNCT010000009.1"/>
</dbReference>
<dbReference type="PANTHER" id="PTHR22911">
    <property type="entry name" value="ACYL-MALONYL CONDENSING ENZYME-RELATED"/>
    <property type="match status" value="1"/>
</dbReference>
<dbReference type="InterPro" id="IPR037185">
    <property type="entry name" value="EmrE-like"/>
</dbReference>
<evidence type="ECO:0000256" key="2">
    <source>
        <dbReference type="ARBA" id="ARBA00022692"/>
    </source>
</evidence>
<feature type="transmembrane region" description="Helical" evidence="5">
    <location>
        <begin position="146"/>
        <end position="165"/>
    </location>
</feature>
<protein>
    <submittedName>
        <fullName evidence="7">DMT family transporter</fullName>
    </submittedName>
</protein>
<keyword evidence="8" id="KW-1185">Reference proteome</keyword>
<dbReference type="Proteomes" id="UP001297600">
    <property type="component" value="Unassembled WGS sequence"/>
</dbReference>
<dbReference type="PANTHER" id="PTHR22911:SF6">
    <property type="entry name" value="SOLUTE CARRIER FAMILY 35 MEMBER G1"/>
    <property type="match status" value="1"/>
</dbReference>
<dbReference type="EMBL" id="JAKNCT010000009">
    <property type="protein sequence ID" value="MCG5031380.1"/>
    <property type="molecule type" value="Genomic_DNA"/>
</dbReference>
<evidence type="ECO:0000256" key="5">
    <source>
        <dbReference type="SAM" id="Phobius"/>
    </source>
</evidence>
<evidence type="ECO:0000313" key="7">
    <source>
        <dbReference type="EMBL" id="MCG5031380.1"/>
    </source>
</evidence>
<feature type="transmembrane region" description="Helical" evidence="5">
    <location>
        <begin position="234"/>
        <end position="255"/>
    </location>
</feature>
<reference evidence="7 8" key="1">
    <citation type="submission" date="2022-02" db="EMBL/GenBank/DDBJ databases">
        <title>Mesosutterella porci, a novel member of the family Sutterellaceae from pig feces.</title>
        <authorList>
            <person name="Wylensek D."/>
            <person name="Clavel T."/>
        </authorList>
    </citation>
    <scope>NUCLEOTIDE SEQUENCE [LARGE SCALE GENOMIC DNA]</scope>
    <source>
        <strain evidence="8">oilRF-744-wt-GAM-9</strain>
    </source>
</reference>
<dbReference type="InterPro" id="IPR000620">
    <property type="entry name" value="EamA_dom"/>
</dbReference>
<proteinExistence type="predicted"/>
<feature type="transmembrane region" description="Helical" evidence="5">
    <location>
        <begin position="261"/>
        <end position="282"/>
    </location>
</feature>
<evidence type="ECO:0000313" key="8">
    <source>
        <dbReference type="Proteomes" id="UP001297600"/>
    </source>
</evidence>
<feature type="domain" description="EamA" evidence="6">
    <location>
        <begin position="6"/>
        <end position="136"/>
    </location>
</feature>
<dbReference type="Pfam" id="PF00892">
    <property type="entry name" value="EamA"/>
    <property type="match status" value="1"/>
</dbReference>
<organism evidence="7 8">
    <name type="scientific">Mesosutterella porci</name>
    <dbReference type="NCBI Taxonomy" id="2915351"/>
    <lineage>
        <taxon>Bacteria</taxon>
        <taxon>Pseudomonadati</taxon>
        <taxon>Pseudomonadota</taxon>
        <taxon>Betaproteobacteria</taxon>
        <taxon>Burkholderiales</taxon>
        <taxon>Sutterellaceae</taxon>
        <taxon>Mesosutterella</taxon>
    </lineage>
</organism>